<organism evidence="2 3">
    <name type="scientific">Streptomyces lunalinharesii</name>
    <dbReference type="NCBI Taxonomy" id="333384"/>
    <lineage>
        <taxon>Bacteria</taxon>
        <taxon>Bacillati</taxon>
        <taxon>Actinomycetota</taxon>
        <taxon>Actinomycetes</taxon>
        <taxon>Kitasatosporales</taxon>
        <taxon>Streptomycetaceae</taxon>
        <taxon>Streptomyces</taxon>
    </lineage>
</organism>
<evidence type="ECO:0000313" key="2">
    <source>
        <dbReference type="EMBL" id="GAA2663659.1"/>
    </source>
</evidence>
<dbReference type="Proteomes" id="UP001500994">
    <property type="component" value="Unassembled WGS sequence"/>
</dbReference>
<feature type="compositionally biased region" description="Basic and acidic residues" evidence="1">
    <location>
        <begin position="35"/>
        <end position="47"/>
    </location>
</feature>
<keyword evidence="3" id="KW-1185">Reference proteome</keyword>
<protein>
    <submittedName>
        <fullName evidence="2">Uncharacterized protein</fullName>
    </submittedName>
</protein>
<sequence>MLGTGFSPTRAFPTRVFPTRSFPTRAARPPPEGLRPLRDPVTVHRNEDDEDTGE</sequence>
<proteinExistence type="predicted"/>
<evidence type="ECO:0000256" key="1">
    <source>
        <dbReference type="SAM" id="MobiDB-lite"/>
    </source>
</evidence>
<reference evidence="2 3" key="1">
    <citation type="journal article" date="2019" name="Int. J. Syst. Evol. Microbiol.">
        <title>The Global Catalogue of Microorganisms (GCM) 10K type strain sequencing project: providing services to taxonomists for standard genome sequencing and annotation.</title>
        <authorList>
            <consortium name="The Broad Institute Genomics Platform"/>
            <consortium name="The Broad Institute Genome Sequencing Center for Infectious Disease"/>
            <person name="Wu L."/>
            <person name="Ma J."/>
        </authorList>
    </citation>
    <scope>NUCLEOTIDE SEQUENCE [LARGE SCALE GENOMIC DNA]</scope>
    <source>
        <strain evidence="2 3">JCM 16374</strain>
    </source>
</reference>
<name>A0ABN3RY79_9ACTN</name>
<dbReference type="EMBL" id="BAAARK010000009">
    <property type="protein sequence ID" value="GAA2663659.1"/>
    <property type="molecule type" value="Genomic_DNA"/>
</dbReference>
<gene>
    <name evidence="2" type="ORF">GCM10009864_34890</name>
</gene>
<comment type="caution">
    <text evidence="2">The sequence shown here is derived from an EMBL/GenBank/DDBJ whole genome shotgun (WGS) entry which is preliminary data.</text>
</comment>
<accession>A0ABN3RY79</accession>
<evidence type="ECO:0000313" key="3">
    <source>
        <dbReference type="Proteomes" id="UP001500994"/>
    </source>
</evidence>
<feature type="region of interest" description="Disordered" evidence="1">
    <location>
        <begin position="1"/>
        <end position="54"/>
    </location>
</feature>